<name>A0ABQ6FRQ8_9CHLR</name>
<keyword evidence="10" id="KW-0645">Protease</keyword>
<organism evidence="10 11">
    <name type="scientific">Dictyobacter halimunensis</name>
    <dbReference type="NCBI Taxonomy" id="3026934"/>
    <lineage>
        <taxon>Bacteria</taxon>
        <taxon>Bacillati</taxon>
        <taxon>Chloroflexota</taxon>
        <taxon>Ktedonobacteria</taxon>
        <taxon>Ktedonobacterales</taxon>
        <taxon>Dictyobacteraceae</taxon>
        <taxon>Dictyobacter</taxon>
    </lineage>
</organism>
<keyword evidence="6" id="KW-0961">Cell wall biogenesis/degradation</keyword>
<feature type="region of interest" description="Disordered" evidence="8">
    <location>
        <begin position="39"/>
        <end position="61"/>
    </location>
</feature>
<dbReference type="InterPro" id="IPR001967">
    <property type="entry name" value="Peptidase_S11_N"/>
</dbReference>
<dbReference type="Gene3D" id="3.40.710.10">
    <property type="entry name" value="DD-peptidase/beta-lactamase superfamily"/>
    <property type="match status" value="1"/>
</dbReference>
<feature type="domain" description="Peptidase S11 D-alanyl-D-alanine carboxypeptidase A N-terminal" evidence="9">
    <location>
        <begin position="68"/>
        <end position="297"/>
    </location>
</feature>
<dbReference type="GO" id="GO:0016491">
    <property type="term" value="F:oxidoreductase activity"/>
    <property type="evidence" value="ECO:0007669"/>
    <property type="project" value="UniProtKB-KW"/>
</dbReference>
<keyword evidence="2" id="KW-0732">Signal</keyword>
<evidence type="ECO:0000256" key="7">
    <source>
        <dbReference type="RuleBase" id="RU004016"/>
    </source>
</evidence>
<keyword evidence="5" id="KW-0573">Peptidoglycan synthesis</keyword>
<dbReference type="PANTHER" id="PTHR21581:SF33">
    <property type="entry name" value="D-ALANYL-D-ALANINE CARBOXYPEPTIDASE DACB"/>
    <property type="match status" value="1"/>
</dbReference>
<keyword evidence="4" id="KW-0133">Cell shape</keyword>
<dbReference type="Proteomes" id="UP001344906">
    <property type="component" value="Unassembled WGS sequence"/>
</dbReference>
<sequence>MKRRLLALLLICIALFLLILVPILTFTPLGTALQGSAQSAASPTATPQPRSSPTPIPTAQPVLTARGTAPATDATAELLLDADTGNILYEKNGEEPLMMASTTKIMTALIAIQTADLERPIHVHQDAIDHVILDDGSSAGLQVGDVAPLKEMLYALMLPSGNDAAYAIADELSAGDRDVFVNHMNLFAQRLHLFQTHYSSPDGLIGDSTTHYTTAYDLARLSRYAMSIPLFATIVHTQTYTAHIGGRTLLWTNTNKLLGSYAGATGIKTGHTFAAGYCLVFAATSHQHHLIGVLLNSPDETQRNIDAAALLDWGFHLPVLPPRE</sequence>
<evidence type="ECO:0000313" key="10">
    <source>
        <dbReference type="EMBL" id="GLV56939.1"/>
    </source>
</evidence>
<keyword evidence="11" id="KW-1185">Reference proteome</keyword>
<keyword evidence="3" id="KW-0378">Hydrolase</keyword>
<evidence type="ECO:0000313" key="11">
    <source>
        <dbReference type="Proteomes" id="UP001344906"/>
    </source>
</evidence>
<evidence type="ECO:0000256" key="5">
    <source>
        <dbReference type="ARBA" id="ARBA00022984"/>
    </source>
</evidence>
<feature type="compositionally biased region" description="Low complexity" evidence="8">
    <location>
        <begin position="39"/>
        <end position="49"/>
    </location>
</feature>
<gene>
    <name evidence="10" type="ORF">KDH_37780</name>
</gene>
<evidence type="ECO:0000256" key="6">
    <source>
        <dbReference type="ARBA" id="ARBA00023316"/>
    </source>
</evidence>
<dbReference type="PRINTS" id="PR00725">
    <property type="entry name" value="DADACBPTASE1"/>
</dbReference>
<accession>A0ABQ6FRQ8</accession>
<dbReference type="GO" id="GO:0004180">
    <property type="term" value="F:carboxypeptidase activity"/>
    <property type="evidence" value="ECO:0007669"/>
    <property type="project" value="UniProtKB-KW"/>
</dbReference>
<proteinExistence type="inferred from homology"/>
<keyword evidence="10" id="KW-0560">Oxidoreductase</keyword>
<evidence type="ECO:0000259" key="9">
    <source>
        <dbReference type="Pfam" id="PF00768"/>
    </source>
</evidence>
<dbReference type="SUPFAM" id="SSF56601">
    <property type="entry name" value="beta-lactamase/transpeptidase-like"/>
    <property type="match status" value="1"/>
</dbReference>
<comment type="caution">
    <text evidence="10">The sequence shown here is derived from an EMBL/GenBank/DDBJ whole genome shotgun (WGS) entry which is preliminary data.</text>
</comment>
<evidence type="ECO:0000256" key="3">
    <source>
        <dbReference type="ARBA" id="ARBA00022801"/>
    </source>
</evidence>
<evidence type="ECO:0000256" key="1">
    <source>
        <dbReference type="ARBA" id="ARBA00007164"/>
    </source>
</evidence>
<reference evidence="10 11" key="1">
    <citation type="submission" date="2023-02" db="EMBL/GenBank/DDBJ databases">
        <title>Dictyobacter halimunensis sp. nov., a new member of the class Ktedonobacteria from forest soil in a geothermal area.</title>
        <authorList>
            <person name="Rachmania M.K."/>
            <person name="Ningsih F."/>
            <person name="Sakai Y."/>
            <person name="Yabe S."/>
            <person name="Yokota A."/>
            <person name="Sjamsuridzal W."/>
        </authorList>
    </citation>
    <scope>NUCLEOTIDE SEQUENCE [LARGE SCALE GENOMIC DNA]</scope>
    <source>
        <strain evidence="10 11">S3.2.2.5</strain>
    </source>
</reference>
<keyword evidence="10" id="KW-0121">Carboxypeptidase</keyword>
<dbReference type="Pfam" id="PF00768">
    <property type="entry name" value="Peptidase_S11"/>
    <property type="match status" value="1"/>
</dbReference>
<dbReference type="PANTHER" id="PTHR21581">
    <property type="entry name" value="D-ALANYL-D-ALANINE CARBOXYPEPTIDASE"/>
    <property type="match status" value="1"/>
</dbReference>
<comment type="similarity">
    <text evidence="1 7">Belongs to the peptidase S11 family.</text>
</comment>
<dbReference type="EMBL" id="BSRI01000002">
    <property type="protein sequence ID" value="GLV56939.1"/>
    <property type="molecule type" value="Genomic_DNA"/>
</dbReference>
<evidence type="ECO:0000256" key="8">
    <source>
        <dbReference type="SAM" id="MobiDB-lite"/>
    </source>
</evidence>
<dbReference type="InterPro" id="IPR018044">
    <property type="entry name" value="Peptidase_S11"/>
</dbReference>
<evidence type="ECO:0000256" key="2">
    <source>
        <dbReference type="ARBA" id="ARBA00022729"/>
    </source>
</evidence>
<dbReference type="InterPro" id="IPR012338">
    <property type="entry name" value="Beta-lactam/transpept-like"/>
</dbReference>
<dbReference type="RefSeq" id="WP_338252661.1">
    <property type="nucleotide sequence ID" value="NZ_BSRI01000002.1"/>
</dbReference>
<protein>
    <submittedName>
        <fullName evidence="10">D-alanyl-D-alanine carboxypeptidase</fullName>
    </submittedName>
</protein>
<evidence type="ECO:0000256" key="4">
    <source>
        <dbReference type="ARBA" id="ARBA00022960"/>
    </source>
</evidence>